<comment type="caution">
    <text evidence="2">The sequence shown here is derived from an EMBL/GenBank/DDBJ whole genome shotgun (WGS) entry which is preliminary data.</text>
</comment>
<evidence type="ECO:0000313" key="3">
    <source>
        <dbReference type="Proteomes" id="UP000237246"/>
    </source>
</evidence>
<evidence type="ECO:0000313" key="2">
    <source>
        <dbReference type="EMBL" id="POI22227.1"/>
    </source>
</evidence>
<proteinExistence type="predicted"/>
<dbReference type="EMBL" id="PPHD01060424">
    <property type="protein sequence ID" value="POI22227.1"/>
    <property type="molecule type" value="Genomic_DNA"/>
</dbReference>
<accession>A0A2P4SDP6</accession>
<evidence type="ECO:0008006" key="4">
    <source>
        <dbReference type="Google" id="ProtNLM"/>
    </source>
</evidence>
<dbReference type="InterPro" id="IPR035940">
    <property type="entry name" value="CAP_sf"/>
</dbReference>
<dbReference type="AlphaFoldDB" id="A0A2P4SDP6"/>
<evidence type="ECO:0000256" key="1">
    <source>
        <dbReference type="SAM" id="SignalP"/>
    </source>
</evidence>
<keyword evidence="3" id="KW-1185">Reference proteome</keyword>
<sequence>LENQRLSNMISRLFTCVLALLHFCLSSGIYRPETLPDIGDAEFIEECVRTHNRFRSGVSPPASNMLYMCCKDTGLGCDLSQEEFVVEKAVKYIIKSIRKVEVLELKRA</sequence>
<dbReference type="OrthoDB" id="43654at2759"/>
<organism evidence="2 3">
    <name type="scientific">Bambusicola thoracicus</name>
    <name type="common">Chinese bamboo-partridge</name>
    <name type="synonym">Perdix thoracica</name>
    <dbReference type="NCBI Taxonomy" id="9083"/>
    <lineage>
        <taxon>Eukaryota</taxon>
        <taxon>Metazoa</taxon>
        <taxon>Chordata</taxon>
        <taxon>Craniata</taxon>
        <taxon>Vertebrata</taxon>
        <taxon>Euteleostomi</taxon>
        <taxon>Archelosauria</taxon>
        <taxon>Archosauria</taxon>
        <taxon>Dinosauria</taxon>
        <taxon>Saurischia</taxon>
        <taxon>Theropoda</taxon>
        <taxon>Coelurosauria</taxon>
        <taxon>Aves</taxon>
        <taxon>Neognathae</taxon>
        <taxon>Galloanserae</taxon>
        <taxon>Galliformes</taxon>
        <taxon>Phasianidae</taxon>
        <taxon>Perdicinae</taxon>
        <taxon>Bambusicola</taxon>
    </lineage>
</organism>
<gene>
    <name evidence="2" type="ORF">CIB84_014026</name>
</gene>
<name>A0A2P4SDP6_BAMTH</name>
<feature type="chain" id="PRO_5015103358" description="SCP domain-containing protein" evidence="1">
    <location>
        <begin position="27"/>
        <end position="108"/>
    </location>
</feature>
<reference evidence="2 3" key="1">
    <citation type="submission" date="2018-01" db="EMBL/GenBank/DDBJ databases">
        <title>Comparison of the Chinese Bamboo Partridge and Red Junglefowl genome sequences highlights the importance of demography in genome evolution.</title>
        <authorList>
            <person name="Tiley G.P."/>
            <person name="Kimball R.T."/>
            <person name="Braun E.L."/>
            <person name="Burleigh J.G."/>
        </authorList>
    </citation>
    <scope>NUCLEOTIDE SEQUENCE [LARGE SCALE GENOMIC DNA]</scope>
    <source>
        <strain evidence="2">RTK389</strain>
        <tissue evidence="2">Blood</tissue>
    </source>
</reference>
<dbReference type="SUPFAM" id="SSF55797">
    <property type="entry name" value="PR-1-like"/>
    <property type="match status" value="1"/>
</dbReference>
<feature type="signal peptide" evidence="1">
    <location>
        <begin position="1"/>
        <end position="26"/>
    </location>
</feature>
<dbReference type="Proteomes" id="UP000237246">
    <property type="component" value="Unassembled WGS sequence"/>
</dbReference>
<keyword evidence="1" id="KW-0732">Signal</keyword>
<feature type="non-terminal residue" evidence="2">
    <location>
        <position position="1"/>
    </location>
</feature>
<protein>
    <recommendedName>
        <fullName evidence="4">SCP domain-containing protein</fullName>
    </recommendedName>
</protein>